<dbReference type="Proteomes" id="UP000215914">
    <property type="component" value="Unassembled WGS sequence"/>
</dbReference>
<reference evidence="1" key="1">
    <citation type="journal article" date="2017" name="Nature">
        <title>The sunflower genome provides insights into oil metabolism, flowering and Asterid evolution.</title>
        <authorList>
            <person name="Badouin H."/>
            <person name="Gouzy J."/>
            <person name="Grassa C.J."/>
            <person name="Murat F."/>
            <person name="Staton S.E."/>
            <person name="Cottret L."/>
            <person name="Lelandais-Briere C."/>
            <person name="Owens G.L."/>
            <person name="Carrere S."/>
            <person name="Mayjonade B."/>
            <person name="Legrand L."/>
            <person name="Gill N."/>
            <person name="Kane N.C."/>
            <person name="Bowers J.E."/>
            <person name="Hubner S."/>
            <person name="Bellec A."/>
            <person name="Berard A."/>
            <person name="Berges H."/>
            <person name="Blanchet N."/>
            <person name="Boniface M.C."/>
            <person name="Brunel D."/>
            <person name="Catrice O."/>
            <person name="Chaidir N."/>
            <person name="Claudel C."/>
            <person name="Donnadieu C."/>
            <person name="Faraut T."/>
            <person name="Fievet G."/>
            <person name="Helmstetter N."/>
            <person name="King M."/>
            <person name="Knapp S.J."/>
            <person name="Lai Z."/>
            <person name="Le Paslier M.C."/>
            <person name="Lippi Y."/>
            <person name="Lorenzon L."/>
            <person name="Mandel J.R."/>
            <person name="Marage G."/>
            <person name="Marchand G."/>
            <person name="Marquand E."/>
            <person name="Bret-Mestries E."/>
            <person name="Morien E."/>
            <person name="Nambeesan S."/>
            <person name="Nguyen T."/>
            <person name="Pegot-Espagnet P."/>
            <person name="Pouilly N."/>
            <person name="Raftis F."/>
            <person name="Sallet E."/>
            <person name="Schiex T."/>
            <person name="Thomas J."/>
            <person name="Vandecasteele C."/>
            <person name="Vares D."/>
            <person name="Vear F."/>
            <person name="Vautrin S."/>
            <person name="Crespi M."/>
            <person name="Mangin B."/>
            <person name="Burke J.M."/>
            <person name="Salse J."/>
            <person name="Munos S."/>
            <person name="Vincourt P."/>
            <person name="Rieseberg L.H."/>
            <person name="Langlade N.B."/>
        </authorList>
    </citation>
    <scope>NUCLEOTIDE SEQUENCE</scope>
    <source>
        <tissue evidence="1">Leaves</tissue>
    </source>
</reference>
<reference evidence="1" key="2">
    <citation type="submission" date="2020-06" db="EMBL/GenBank/DDBJ databases">
        <title>Helianthus annuus Genome sequencing and assembly Release 2.</title>
        <authorList>
            <person name="Gouzy J."/>
            <person name="Langlade N."/>
            <person name="Munos S."/>
        </authorList>
    </citation>
    <scope>NUCLEOTIDE SEQUENCE</scope>
    <source>
        <tissue evidence="1">Leaves</tissue>
    </source>
</reference>
<organism evidence="1 2">
    <name type="scientific">Helianthus annuus</name>
    <name type="common">Common sunflower</name>
    <dbReference type="NCBI Taxonomy" id="4232"/>
    <lineage>
        <taxon>Eukaryota</taxon>
        <taxon>Viridiplantae</taxon>
        <taxon>Streptophyta</taxon>
        <taxon>Embryophyta</taxon>
        <taxon>Tracheophyta</taxon>
        <taxon>Spermatophyta</taxon>
        <taxon>Magnoliopsida</taxon>
        <taxon>eudicotyledons</taxon>
        <taxon>Gunneridae</taxon>
        <taxon>Pentapetalae</taxon>
        <taxon>asterids</taxon>
        <taxon>campanulids</taxon>
        <taxon>Asterales</taxon>
        <taxon>Asteraceae</taxon>
        <taxon>Asteroideae</taxon>
        <taxon>Heliantheae alliance</taxon>
        <taxon>Heliantheae</taxon>
        <taxon>Helianthus</taxon>
    </lineage>
</organism>
<evidence type="ECO:0000313" key="2">
    <source>
        <dbReference type="Proteomes" id="UP000215914"/>
    </source>
</evidence>
<dbReference type="EMBL" id="MNCJ02000330">
    <property type="protein sequence ID" value="KAF5764541.1"/>
    <property type="molecule type" value="Genomic_DNA"/>
</dbReference>
<keyword evidence="2" id="KW-1185">Reference proteome</keyword>
<evidence type="ECO:0000313" key="1">
    <source>
        <dbReference type="EMBL" id="KAF5764541.1"/>
    </source>
</evidence>
<protein>
    <submittedName>
        <fullName evidence="1">Uncharacterized protein</fullName>
    </submittedName>
</protein>
<accession>A0A9K3E205</accession>
<name>A0A9K3E205_HELAN</name>
<dbReference type="AlphaFoldDB" id="A0A9K3E205"/>
<gene>
    <name evidence="1" type="ORF">HanXRQr2_Chr15g0693271</name>
</gene>
<sequence>MGSVRFGTDTDTGTILVWHRVPFAHPYAKLLTHRKGRFNSYGHTKGFVKKSNNLRNIAYSHFVSEHFNTLAHSYLPFQYDTSIVVKHFVTISKVVN</sequence>
<proteinExistence type="predicted"/>
<dbReference type="Gramene" id="mRNA:HanXRQr2_Chr15g0693271">
    <property type="protein sequence ID" value="CDS:HanXRQr2_Chr15g0693271.1"/>
    <property type="gene ID" value="HanXRQr2_Chr15g0693271"/>
</dbReference>
<comment type="caution">
    <text evidence="1">The sequence shown here is derived from an EMBL/GenBank/DDBJ whole genome shotgun (WGS) entry which is preliminary data.</text>
</comment>